<reference evidence="6" key="1">
    <citation type="submission" date="2015-04" db="EMBL/GenBank/DDBJ databases">
        <title>The genome sequence of the plant pathogenic Rhizarian Plasmodiophora brassicae reveals insights in its biotrophic life cycle and the origin of chitin synthesis.</title>
        <authorList>
            <person name="Schwelm A."/>
            <person name="Fogelqvist J."/>
            <person name="Knaust A."/>
            <person name="Julke S."/>
            <person name="Lilja T."/>
            <person name="Dhandapani V."/>
            <person name="Bonilla-Rosso G."/>
            <person name="Karlsson M."/>
            <person name="Shevchenko A."/>
            <person name="Choi S.R."/>
            <person name="Kim H.G."/>
            <person name="Park J.Y."/>
            <person name="Lim Y.P."/>
            <person name="Ludwig-Muller J."/>
            <person name="Dixelius C."/>
        </authorList>
    </citation>
    <scope>NUCLEOTIDE SEQUENCE</scope>
    <source>
        <tissue evidence="6">Potato root galls</tissue>
    </source>
</reference>
<evidence type="ECO:0000256" key="4">
    <source>
        <dbReference type="ARBA" id="ARBA00023034"/>
    </source>
</evidence>
<dbReference type="PANTHER" id="PTHR13297">
    <property type="entry name" value="TBC1 DOMAIN FAMILY MEMBER 23-RELATED"/>
    <property type="match status" value="1"/>
</dbReference>
<dbReference type="InterPro" id="IPR036873">
    <property type="entry name" value="Rhodanese-like_dom_sf"/>
</dbReference>
<dbReference type="EMBL" id="HACM01010618">
    <property type="protein sequence ID" value="CRZ11060.1"/>
    <property type="molecule type" value="Transcribed_RNA"/>
</dbReference>
<proteinExistence type="predicted"/>
<dbReference type="Gene3D" id="1.10.8.270">
    <property type="entry name" value="putative rabgap domain of human tbc1 domain family member 14 like domains"/>
    <property type="match status" value="1"/>
</dbReference>
<evidence type="ECO:0000313" key="6">
    <source>
        <dbReference type="EMBL" id="CRZ11060.1"/>
    </source>
</evidence>
<dbReference type="Gene3D" id="3.40.50.2020">
    <property type="match status" value="1"/>
</dbReference>
<dbReference type="PANTHER" id="PTHR13297:SF5">
    <property type="entry name" value="TBC1 DOMAIN FAMILY MEMBER 23"/>
    <property type="match status" value="1"/>
</dbReference>
<dbReference type="InterPro" id="IPR029057">
    <property type="entry name" value="PRTase-like"/>
</dbReference>
<dbReference type="Pfam" id="PF00566">
    <property type="entry name" value="RabGAP-TBC"/>
    <property type="match status" value="1"/>
</dbReference>
<dbReference type="Pfam" id="PF14681">
    <property type="entry name" value="UPRTase"/>
    <property type="match status" value="1"/>
</dbReference>
<evidence type="ECO:0000259" key="5">
    <source>
        <dbReference type="PROSITE" id="PS50086"/>
    </source>
</evidence>
<dbReference type="InterPro" id="IPR000195">
    <property type="entry name" value="Rab-GAP-TBC_dom"/>
</dbReference>
<protein>
    <recommendedName>
        <fullName evidence="2">TBC1 domain family member 23</fullName>
    </recommendedName>
</protein>
<keyword evidence="4" id="KW-0333">Golgi apparatus</keyword>
<dbReference type="InterPro" id="IPR035969">
    <property type="entry name" value="Rab-GAP_TBC_sf"/>
</dbReference>
<organism evidence="6">
    <name type="scientific">Spongospora subterranea</name>
    <dbReference type="NCBI Taxonomy" id="70186"/>
    <lineage>
        <taxon>Eukaryota</taxon>
        <taxon>Sar</taxon>
        <taxon>Rhizaria</taxon>
        <taxon>Endomyxa</taxon>
        <taxon>Phytomyxea</taxon>
        <taxon>Plasmodiophorida</taxon>
        <taxon>Plasmodiophoridae</taxon>
        <taxon>Spongospora</taxon>
    </lineage>
</organism>
<dbReference type="InterPro" id="IPR000836">
    <property type="entry name" value="PRTase_dom"/>
</dbReference>
<sequence>MSTDDRSKFRKAFTHHEVENRIALRKNIPAYRQLLMESAIEKTSEGFVFDIQHPSWLQLVSLVNAAPASEVTLKRQSKSKDNRYSISRQPIRSVSELPNNSVEPHTSGSLGIGVGFSLQEELTKPSPDSFLIRKHCSIDVFTDSNRAQLWAVLLNGNVQSPREDINIALKDYTFDLYNQRVIRMDIQRTRPDVDYFRDNDDVREALEIILTVFCKRHLINYKQGINYIAAPFIYVFGAGQIKEAYWNFSNFIGRFCPNTFTDDQFGGLQCIFRVFRALLVYHDPKLANFLDEHGMSPELYASPWFMTFFANRVAFPPLIRIWDHLILHGESLIIYFLAVALLISNSEMLRNQSPVVLPERLTQLNIESIGLVDQLFALANALLANTPVSFLNFFRCVVSKNITVDSSLYESIASLECVCIDAQEVVEHCYPTAFPARALSPSRSLKFFIIDCRPSNHYNSGRLPVAYHLNPVLYMEPEKLARTVQVFSSNTDSHFVFLLDSHDARARKHFMGLQLFFIQNGFKYVSSCLGGFSACHDFVIKSGRGIDLVDHKRSTCIDCIKSLSGAGSDDDLKNQSKRGFLSIVRNRLAGSAINAKDGSDLPHLLSDLSVAGDTSSLNNVKTRFVVNDDFNPSNFPTCGADIFPDKATILPRTVDVRLLFCNLRESSVTNAQYTACAQRLTFLLISKTLDMFPVRDSSLSSKNGFPFTGCRLDRAIVAAALHPAGLHCLEQALNPFMVSGRFSTGVIHSKQQFTNDDNGVLRTTNVFDCCSIPDGTRSGVCNVIVFLPLIDSEVIVNNLLKSLHDRGFNSSVITLVSFIAIRPILWQLAADHTDLTFIIGAIDQSTDDKADPGANDFQSMYIVPDFSIPYTISNGA</sequence>
<evidence type="ECO:0000256" key="3">
    <source>
        <dbReference type="ARBA" id="ARBA00022473"/>
    </source>
</evidence>
<dbReference type="GO" id="GO:0005802">
    <property type="term" value="C:trans-Golgi network"/>
    <property type="evidence" value="ECO:0007669"/>
    <property type="project" value="TreeGrafter"/>
</dbReference>
<keyword evidence="3" id="KW-0217">Developmental protein</keyword>
<dbReference type="SMART" id="SM00164">
    <property type="entry name" value="TBC"/>
    <property type="match status" value="1"/>
</dbReference>
<dbReference type="AlphaFoldDB" id="A0A0H5RA84"/>
<dbReference type="GO" id="GO:0042147">
    <property type="term" value="P:retrograde transport, endosome to Golgi"/>
    <property type="evidence" value="ECO:0007669"/>
    <property type="project" value="InterPro"/>
</dbReference>
<dbReference type="GO" id="GO:0099041">
    <property type="term" value="P:vesicle tethering to Golgi"/>
    <property type="evidence" value="ECO:0007669"/>
    <property type="project" value="TreeGrafter"/>
</dbReference>
<dbReference type="SUPFAM" id="SSF47923">
    <property type="entry name" value="Ypt/Rab-GAP domain of gyp1p"/>
    <property type="match status" value="2"/>
</dbReference>
<dbReference type="InterPro" id="IPR039755">
    <property type="entry name" value="TBC1D23"/>
</dbReference>
<name>A0A0H5RA84_9EUKA</name>
<feature type="domain" description="Rab-GAP TBC" evidence="5">
    <location>
        <begin position="140"/>
        <end position="329"/>
    </location>
</feature>
<dbReference type="Pfam" id="PF00581">
    <property type="entry name" value="Rhodanese"/>
    <property type="match status" value="1"/>
</dbReference>
<dbReference type="InterPro" id="IPR001763">
    <property type="entry name" value="Rhodanese-like_dom"/>
</dbReference>
<accession>A0A0H5RA84</accession>
<evidence type="ECO:0000256" key="2">
    <source>
        <dbReference type="ARBA" id="ARBA00014207"/>
    </source>
</evidence>
<dbReference type="GO" id="GO:0005829">
    <property type="term" value="C:cytosol"/>
    <property type="evidence" value="ECO:0007669"/>
    <property type="project" value="GOC"/>
</dbReference>
<dbReference type="Gene3D" id="1.10.472.80">
    <property type="entry name" value="Ypt/Rab-GAP domain of gyp1p, domain 3"/>
    <property type="match status" value="1"/>
</dbReference>
<dbReference type="PROSITE" id="PS50086">
    <property type="entry name" value="TBC_RABGAP"/>
    <property type="match status" value="1"/>
</dbReference>
<dbReference type="SUPFAM" id="SSF52821">
    <property type="entry name" value="Rhodanese/Cell cycle control phosphatase"/>
    <property type="match status" value="1"/>
</dbReference>
<evidence type="ECO:0000256" key="1">
    <source>
        <dbReference type="ARBA" id="ARBA00004601"/>
    </source>
</evidence>
<comment type="subcellular location">
    <subcellularLocation>
        <location evidence="1">Golgi apparatus</location>
        <location evidence="1">trans-Golgi network</location>
    </subcellularLocation>
</comment>